<keyword evidence="1" id="KW-0472">Membrane</keyword>
<gene>
    <name evidence="2" type="ORF">A6A20_07410</name>
</gene>
<keyword evidence="1" id="KW-1133">Transmembrane helix</keyword>
<organism evidence="2 3">
    <name type="scientific">Volucribacter amazonae</name>
    <dbReference type="NCBI Taxonomy" id="256731"/>
    <lineage>
        <taxon>Bacteria</taxon>
        <taxon>Pseudomonadati</taxon>
        <taxon>Pseudomonadota</taxon>
        <taxon>Gammaproteobacteria</taxon>
        <taxon>Pasteurellales</taxon>
        <taxon>Pasteurellaceae</taxon>
        <taxon>Volucribacter</taxon>
    </lineage>
</organism>
<sequence length="120" mass="13619">MNLQPKSSINKLFLATFTALMSAIGASLCCIAPLIYLLFGVSSAWLVSLHQLSFLQYPLLIIFLLTFAYGGWLLFFSHKILCTKYISRMGLRIGYLVVFILLLFLLSYPYILPWLLEGSE</sequence>
<dbReference type="Gene3D" id="1.10.287.910">
    <property type="entry name" value="bacterial mercury transporter, merf"/>
    <property type="match status" value="1"/>
</dbReference>
<dbReference type="Proteomes" id="UP001155500">
    <property type="component" value="Unassembled WGS sequence"/>
</dbReference>
<evidence type="ECO:0000313" key="3">
    <source>
        <dbReference type="Proteomes" id="UP001155500"/>
    </source>
</evidence>
<accession>A0A9X4PPY5</accession>
<keyword evidence="1" id="KW-0812">Transmembrane</keyword>
<dbReference type="RefSeq" id="WP_279572855.1">
    <property type="nucleotide sequence ID" value="NZ_LWID01000001.1"/>
</dbReference>
<dbReference type="EMBL" id="LWID01000001">
    <property type="protein sequence ID" value="MDG6895448.1"/>
    <property type="molecule type" value="Genomic_DNA"/>
</dbReference>
<evidence type="ECO:0000313" key="2">
    <source>
        <dbReference type="EMBL" id="MDG6895448.1"/>
    </source>
</evidence>
<proteinExistence type="predicted"/>
<keyword evidence="3" id="KW-1185">Reference proteome</keyword>
<feature type="transmembrane region" description="Helical" evidence="1">
    <location>
        <begin position="93"/>
        <end position="111"/>
    </location>
</feature>
<feature type="transmembrane region" description="Helical" evidence="1">
    <location>
        <begin position="59"/>
        <end position="81"/>
    </location>
</feature>
<name>A0A9X4PPY5_9PAST</name>
<evidence type="ECO:0000256" key="1">
    <source>
        <dbReference type="SAM" id="Phobius"/>
    </source>
</evidence>
<protein>
    <recommendedName>
        <fullName evidence="4">Mercuric transport protein MerT</fullName>
    </recommendedName>
</protein>
<feature type="transmembrane region" description="Helical" evidence="1">
    <location>
        <begin position="12"/>
        <end position="39"/>
    </location>
</feature>
<dbReference type="AlphaFoldDB" id="A0A9X4PPY5"/>
<comment type="caution">
    <text evidence="2">The sequence shown here is derived from an EMBL/GenBank/DDBJ whole genome shotgun (WGS) entry which is preliminary data.</text>
</comment>
<reference evidence="2" key="1">
    <citation type="submission" date="2016-03" db="EMBL/GenBank/DDBJ databases">
        <title>Co-evolution between Pasteurellaceae and their hosts.</title>
        <authorList>
            <person name="Hansen M.J."/>
            <person name="Bojesen A.M."/>
            <person name="Planet P."/>
        </authorList>
    </citation>
    <scope>NUCLEOTIDE SEQUENCE</scope>
    <source>
        <strain evidence="2">146/S8/89</strain>
    </source>
</reference>
<evidence type="ECO:0008006" key="4">
    <source>
        <dbReference type="Google" id="ProtNLM"/>
    </source>
</evidence>